<name>A0A345DAW8_9BURK</name>
<keyword evidence="5 6" id="KW-0472">Membrane</keyword>
<feature type="transmembrane region" description="Helical" evidence="6">
    <location>
        <begin position="129"/>
        <end position="146"/>
    </location>
</feature>
<evidence type="ECO:0000313" key="8">
    <source>
        <dbReference type="EMBL" id="AXF85506.1"/>
    </source>
</evidence>
<proteinExistence type="predicted"/>
<dbReference type="Gene3D" id="1.10.3730.20">
    <property type="match status" value="1"/>
</dbReference>
<dbReference type="AlphaFoldDB" id="A0A345DAW8"/>
<dbReference type="SUPFAM" id="SSF103481">
    <property type="entry name" value="Multidrug resistance efflux transporter EmrE"/>
    <property type="match status" value="2"/>
</dbReference>
<evidence type="ECO:0000256" key="4">
    <source>
        <dbReference type="ARBA" id="ARBA00022989"/>
    </source>
</evidence>
<dbReference type="PANTHER" id="PTHR42920:SF5">
    <property type="entry name" value="EAMA DOMAIN-CONTAINING PROTEIN"/>
    <property type="match status" value="1"/>
</dbReference>
<dbReference type="KEGG" id="hyf:DTO96_101237"/>
<dbReference type="InterPro" id="IPR037185">
    <property type="entry name" value="EmrE-like"/>
</dbReference>
<organism evidence="8 9">
    <name type="scientific">Ephemeroptericola cinctiostellae</name>
    <dbReference type="NCBI Taxonomy" id="2268024"/>
    <lineage>
        <taxon>Bacteria</taxon>
        <taxon>Pseudomonadati</taxon>
        <taxon>Pseudomonadota</taxon>
        <taxon>Betaproteobacteria</taxon>
        <taxon>Burkholderiales</taxon>
        <taxon>Burkholderiaceae</taxon>
        <taxon>Ephemeroptericola</taxon>
    </lineage>
</organism>
<feature type="transmembrane region" description="Helical" evidence="6">
    <location>
        <begin position="217"/>
        <end position="238"/>
    </location>
</feature>
<feature type="transmembrane region" description="Helical" evidence="6">
    <location>
        <begin position="158"/>
        <end position="178"/>
    </location>
</feature>
<dbReference type="PROSITE" id="PS51257">
    <property type="entry name" value="PROKAR_LIPOPROTEIN"/>
    <property type="match status" value="1"/>
</dbReference>
<feature type="domain" description="EamA" evidence="7">
    <location>
        <begin position="10"/>
        <end position="146"/>
    </location>
</feature>
<dbReference type="OrthoDB" id="9804865at2"/>
<keyword evidence="3 6" id="KW-0812">Transmembrane</keyword>
<evidence type="ECO:0000256" key="5">
    <source>
        <dbReference type="ARBA" id="ARBA00023136"/>
    </source>
</evidence>
<feature type="domain" description="EamA" evidence="7">
    <location>
        <begin position="155"/>
        <end position="289"/>
    </location>
</feature>
<reference evidence="9" key="1">
    <citation type="submission" date="2018-07" db="EMBL/GenBank/DDBJ databases">
        <authorList>
            <person name="Kim H."/>
        </authorList>
    </citation>
    <scope>NUCLEOTIDE SEQUENCE [LARGE SCALE GENOMIC DNA]</scope>
    <source>
        <strain evidence="9">F02</strain>
    </source>
</reference>
<evidence type="ECO:0000259" key="7">
    <source>
        <dbReference type="Pfam" id="PF00892"/>
    </source>
</evidence>
<feature type="transmembrane region" description="Helical" evidence="6">
    <location>
        <begin position="41"/>
        <end position="57"/>
    </location>
</feature>
<sequence length="302" mass="32512">MTKTLSRLQANLLLLLAACAWGCAFVPQSIATKFIGPFSFTGVRFLLGALVISPLVWREWKMLVAAQRTPSKRDWLQIALMGVLLCMGTSLQQVGMAFTTVTNAGFLTGLYVPLVPLLGWILYKRRAHWVVWPAAAGCLIGTWLLTGAGAVDLNIGDLWVLATVIPFTLHVLWVGGVADKLHAPLLVSWGQFIVCGLLASCFALPLENFDSAHLADVFWPIAYMSVISVGVGFTSQVVGQRFARPAEAAIILSAETVFAALAGALVLDERLNTMGYLGCALILAGIIIVQIVPSPSQLIEQH</sequence>
<evidence type="ECO:0000256" key="6">
    <source>
        <dbReference type="SAM" id="Phobius"/>
    </source>
</evidence>
<keyword evidence="2" id="KW-1003">Cell membrane</keyword>
<evidence type="ECO:0000256" key="2">
    <source>
        <dbReference type="ARBA" id="ARBA00022475"/>
    </source>
</evidence>
<keyword evidence="9" id="KW-1185">Reference proteome</keyword>
<dbReference type="PANTHER" id="PTHR42920">
    <property type="entry name" value="OS03G0707200 PROTEIN-RELATED"/>
    <property type="match status" value="1"/>
</dbReference>
<evidence type="ECO:0000313" key="9">
    <source>
        <dbReference type="Proteomes" id="UP000252182"/>
    </source>
</evidence>
<dbReference type="GO" id="GO:0005886">
    <property type="term" value="C:plasma membrane"/>
    <property type="evidence" value="ECO:0007669"/>
    <property type="project" value="UniProtKB-SubCell"/>
</dbReference>
<gene>
    <name evidence="8" type="ORF">DTO96_101237</name>
</gene>
<dbReference type="Proteomes" id="UP000252182">
    <property type="component" value="Chromosome"/>
</dbReference>
<evidence type="ECO:0000256" key="1">
    <source>
        <dbReference type="ARBA" id="ARBA00004651"/>
    </source>
</evidence>
<protein>
    <recommendedName>
        <fullName evidence="7">EamA domain-containing protein</fullName>
    </recommendedName>
</protein>
<feature type="transmembrane region" description="Helical" evidence="6">
    <location>
        <begin position="250"/>
        <end position="267"/>
    </location>
</feature>
<feature type="transmembrane region" description="Helical" evidence="6">
    <location>
        <begin position="104"/>
        <end position="122"/>
    </location>
</feature>
<dbReference type="EMBL" id="CP031124">
    <property type="protein sequence ID" value="AXF85506.1"/>
    <property type="molecule type" value="Genomic_DNA"/>
</dbReference>
<accession>A0A345DAW8</accession>
<dbReference type="Pfam" id="PF00892">
    <property type="entry name" value="EamA"/>
    <property type="match status" value="2"/>
</dbReference>
<feature type="transmembrane region" description="Helical" evidence="6">
    <location>
        <begin position="185"/>
        <end position="205"/>
    </location>
</feature>
<dbReference type="InterPro" id="IPR000620">
    <property type="entry name" value="EamA_dom"/>
</dbReference>
<dbReference type="InterPro" id="IPR051258">
    <property type="entry name" value="Diverse_Substrate_Transporter"/>
</dbReference>
<dbReference type="RefSeq" id="WP_114563950.1">
    <property type="nucleotide sequence ID" value="NZ_CP031124.1"/>
</dbReference>
<feature type="transmembrane region" description="Helical" evidence="6">
    <location>
        <begin position="273"/>
        <end position="292"/>
    </location>
</feature>
<comment type="subcellular location">
    <subcellularLocation>
        <location evidence="1">Cell membrane</location>
        <topology evidence="1">Multi-pass membrane protein</topology>
    </subcellularLocation>
</comment>
<feature type="transmembrane region" description="Helical" evidence="6">
    <location>
        <begin position="78"/>
        <end position="98"/>
    </location>
</feature>
<keyword evidence="4 6" id="KW-1133">Transmembrane helix</keyword>
<evidence type="ECO:0000256" key="3">
    <source>
        <dbReference type="ARBA" id="ARBA00022692"/>
    </source>
</evidence>